<name>A0AAN8IQC3_TRICO</name>
<feature type="region of interest" description="Disordered" evidence="1">
    <location>
        <begin position="1"/>
        <end position="20"/>
    </location>
</feature>
<organism evidence="2 3">
    <name type="scientific">Trichostrongylus colubriformis</name>
    <name type="common">Black scour worm</name>
    <dbReference type="NCBI Taxonomy" id="6319"/>
    <lineage>
        <taxon>Eukaryota</taxon>
        <taxon>Metazoa</taxon>
        <taxon>Ecdysozoa</taxon>
        <taxon>Nematoda</taxon>
        <taxon>Chromadorea</taxon>
        <taxon>Rhabditida</taxon>
        <taxon>Rhabditina</taxon>
        <taxon>Rhabditomorpha</taxon>
        <taxon>Strongyloidea</taxon>
        <taxon>Trichostrongylidae</taxon>
        <taxon>Trichostrongylus</taxon>
    </lineage>
</organism>
<dbReference type="EMBL" id="WIXE01005677">
    <property type="protein sequence ID" value="KAK5981976.1"/>
    <property type="molecule type" value="Genomic_DNA"/>
</dbReference>
<dbReference type="AlphaFoldDB" id="A0AAN8IQC3"/>
<gene>
    <name evidence="2" type="ORF">GCK32_015325</name>
</gene>
<evidence type="ECO:0000313" key="2">
    <source>
        <dbReference type="EMBL" id="KAK5981976.1"/>
    </source>
</evidence>
<evidence type="ECO:0000256" key="1">
    <source>
        <dbReference type="SAM" id="MobiDB-lite"/>
    </source>
</evidence>
<accession>A0AAN8IQC3</accession>
<comment type="caution">
    <text evidence="2">The sequence shown here is derived from an EMBL/GenBank/DDBJ whole genome shotgun (WGS) entry which is preliminary data.</text>
</comment>
<evidence type="ECO:0000313" key="3">
    <source>
        <dbReference type="Proteomes" id="UP001331761"/>
    </source>
</evidence>
<reference evidence="2 3" key="1">
    <citation type="submission" date="2019-10" db="EMBL/GenBank/DDBJ databases">
        <title>Assembly and Annotation for the nematode Trichostrongylus colubriformis.</title>
        <authorList>
            <person name="Martin J."/>
        </authorList>
    </citation>
    <scope>NUCLEOTIDE SEQUENCE [LARGE SCALE GENOMIC DNA]</scope>
    <source>
        <strain evidence="2">G859</strain>
        <tissue evidence="2">Whole worm</tissue>
    </source>
</reference>
<keyword evidence="3" id="KW-1185">Reference proteome</keyword>
<proteinExistence type="predicted"/>
<sequence>MTRLPHTTEESDTTVEYAGTEVDREHPYRFQIGVVNLTGANVRIRCQSILSDKRDVFMAPNHQLRFRFAELKSGCDCYAPIGNHVMIGSGDQRSA</sequence>
<dbReference type="Proteomes" id="UP001331761">
    <property type="component" value="Unassembled WGS sequence"/>
</dbReference>
<protein>
    <submittedName>
        <fullName evidence="2">Uncharacterized protein</fullName>
    </submittedName>
</protein>